<gene>
    <name evidence="1" type="ORF">L6164_019859</name>
</gene>
<evidence type="ECO:0000313" key="2">
    <source>
        <dbReference type="Proteomes" id="UP000828941"/>
    </source>
</evidence>
<organism evidence="1 2">
    <name type="scientific">Bauhinia variegata</name>
    <name type="common">Purple orchid tree</name>
    <name type="synonym">Phanera variegata</name>
    <dbReference type="NCBI Taxonomy" id="167791"/>
    <lineage>
        <taxon>Eukaryota</taxon>
        <taxon>Viridiplantae</taxon>
        <taxon>Streptophyta</taxon>
        <taxon>Embryophyta</taxon>
        <taxon>Tracheophyta</taxon>
        <taxon>Spermatophyta</taxon>
        <taxon>Magnoliopsida</taxon>
        <taxon>eudicotyledons</taxon>
        <taxon>Gunneridae</taxon>
        <taxon>Pentapetalae</taxon>
        <taxon>rosids</taxon>
        <taxon>fabids</taxon>
        <taxon>Fabales</taxon>
        <taxon>Fabaceae</taxon>
        <taxon>Cercidoideae</taxon>
        <taxon>Cercideae</taxon>
        <taxon>Bauhiniinae</taxon>
        <taxon>Bauhinia</taxon>
    </lineage>
</organism>
<comment type="caution">
    <text evidence="1">The sequence shown here is derived from an EMBL/GenBank/DDBJ whole genome shotgun (WGS) entry which is preliminary data.</text>
</comment>
<name>A0ACB9MU01_BAUVA</name>
<accession>A0ACB9MU01</accession>
<reference evidence="1 2" key="1">
    <citation type="journal article" date="2022" name="DNA Res.">
        <title>Chromosomal-level genome assembly of the orchid tree Bauhinia variegata (Leguminosae; Cercidoideae) supports the allotetraploid origin hypothesis of Bauhinia.</title>
        <authorList>
            <person name="Zhong Y."/>
            <person name="Chen Y."/>
            <person name="Zheng D."/>
            <person name="Pang J."/>
            <person name="Liu Y."/>
            <person name="Luo S."/>
            <person name="Meng S."/>
            <person name="Qian L."/>
            <person name="Wei D."/>
            <person name="Dai S."/>
            <person name="Zhou R."/>
        </authorList>
    </citation>
    <scope>NUCLEOTIDE SEQUENCE [LARGE SCALE GENOMIC DNA]</scope>
    <source>
        <strain evidence="1">BV-YZ2020</strain>
    </source>
</reference>
<dbReference type="EMBL" id="CM039433">
    <property type="protein sequence ID" value="KAI4327390.1"/>
    <property type="molecule type" value="Genomic_DNA"/>
</dbReference>
<sequence length="592" mass="66039">MRGSRGIFGRDERGALFPCGSLQLLSFVGSYLNTVDMEQGREDDTTSLIEQLSKALLELKDTSENKIQWVEIEQHFHDLEATLKKKFEELEAKERQYEEKEAEMHMLLGEREAAVASKEQDLLDRVQKLKDAAVADIVEARANHQISSLESVETRESINNKVSSPLGDKNSPLEDFPHKQVEYAEGLALEVKPRPELIIFCEQMDAKGLLNYIADNKNNLSVMSEELAVALETATEPVQLVLDSLEGFYPTSETTQVGDKTDAALQGMRQSCITIIKALANLLAGPGVNHLLNPETKQQAKAIADEWMPKLTRAGIDAANGNSLEAEAFLQLLSTFRIASEFDEEELCKLVLAVSQHRQAPELCRSLVLTHKVPAIVEFLINEGKQIAAVHFIHAFQLNERFPSVPLLRAYLKELRRNSQGKKGCAVAGVQNDANAQELAALKVVIKCVEEYKLESEYPLDPLKKRVAQLEKSKAEKKRSGEFRKIQQSKKPRANWGYFAFRQSGGSAPSSAIMGRQPLPVKAAYAGMPYRYRHAGPITRDYEVPGQAIYTQPAIDQRLPSYAQDDRATALAHNITPSNYGSSFQSSHQPYM</sequence>
<dbReference type="Proteomes" id="UP000828941">
    <property type="component" value="Chromosome 8"/>
</dbReference>
<protein>
    <submittedName>
        <fullName evidence="1">Uncharacterized protein</fullName>
    </submittedName>
</protein>
<evidence type="ECO:0000313" key="1">
    <source>
        <dbReference type="EMBL" id="KAI4327390.1"/>
    </source>
</evidence>
<keyword evidence="2" id="KW-1185">Reference proteome</keyword>
<proteinExistence type="predicted"/>